<dbReference type="Gramene" id="TraesCS2A02G369600.1">
    <property type="protein sequence ID" value="TraesCS2A02G369600.1"/>
    <property type="gene ID" value="TraesCS2A02G369600"/>
</dbReference>
<dbReference type="Proteomes" id="UP000019116">
    <property type="component" value="Chromosome 2A"/>
</dbReference>
<dbReference type="SMR" id="A0A3B6B164"/>
<evidence type="ECO:0000313" key="1">
    <source>
        <dbReference type="EnsemblPlants" id="TraesCS2A02G369600.1"/>
    </source>
</evidence>
<dbReference type="Gramene" id="TraesLDM2A03G00746790.1">
    <property type="protein sequence ID" value="TraesLDM2A03G00746790.1"/>
    <property type="gene ID" value="TraesLDM2A03G00746790"/>
</dbReference>
<reference evidence="1" key="1">
    <citation type="submission" date="2018-08" db="EMBL/GenBank/DDBJ databases">
        <authorList>
            <person name="Rossello M."/>
        </authorList>
    </citation>
    <scope>NUCLEOTIDE SEQUENCE [LARGE SCALE GENOMIC DNA]</scope>
    <source>
        <strain evidence="1">cv. Chinese Spring</strain>
    </source>
</reference>
<dbReference type="Gramene" id="TraesROB_scaffold_011415_01G000300.1">
    <property type="protein sequence ID" value="TraesROB_scaffold_011415_01G000300.1"/>
    <property type="gene ID" value="TraesROB_scaffold_011415_01G000300"/>
</dbReference>
<dbReference type="Gramene" id="TraesCAD_scaffold_004563_01G000300.1">
    <property type="protein sequence ID" value="TraesCAD_scaffold_004563_01G000300.1"/>
    <property type="gene ID" value="TraesCAD_scaffold_004563_01G000300"/>
</dbReference>
<organism evidence="1">
    <name type="scientific">Triticum aestivum</name>
    <name type="common">Wheat</name>
    <dbReference type="NCBI Taxonomy" id="4565"/>
    <lineage>
        <taxon>Eukaryota</taxon>
        <taxon>Viridiplantae</taxon>
        <taxon>Streptophyta</taxon>
        <taxon>Embryophyta</taxon>
        <taxon>Tracheophyta</taxon>
        <taxon>Spermatophyta</taxon>
        <taxon>Magnoliopsida</taxon>
        <taxon>Liliopsida</taxon>
        <taxon>Poales</taxon>
        <taxon>Poaceae</taxon>
        <taxon>BOP clade</taxon>
        <taxon>Pooideae</taxon>
        <taxon>Triticodae</taxon>
        <taxon>Triticeae</taxon>
        <taxon>Triticinae</taxon>
        <taxon>Triticum</taxon>
    </lineage>
</organism>
<reference evidence="1" key="2">
    <citation type="submission" date="2018-10" db="UniProtKB">
        <authorList>
            <consortium name="EnsemblPlants"/>
        </authorList>
    </citation>
    <scope>IDENTIFICATION</scope>
</reference>
<dbReference type="Gramene" id="TraesSTA2A03G00742520.1">
    <property type="protein sequence ID" value="TraesSTA2A03G00742520.1"/>
    <property type="gene ID" value="TraesSTA2A03G00742520"/>
</dbReference>
<sequence>MCGDDFRKEFGPNGRLTVTGWVCLSRMITYKEGLMYGSWQIRWHHVFDVRFVLALMYNSYSLDFEFMNTMMSFEALGYRLQWTKKLMLPVPYHNSWSLYVVDVDEKTLLVMDPCETSNGEDAMKLKHEDNANHIIEGLRRCIHENIAGWYVPAQGWRVNYNVGMHPNSKMEFTGLYIYNPLTKNRLHYFWQMIAYEVISMRGNKAELPDFMLEMVPF</sequence>
<proteinExistence type="predicted"/>
<accession>A0A3B6B164</accession>
<dbReference type="EnsemblPlants" id="TraesCS2A02G369600.1">
    <property type="protein sequence ID" value="TraesCS2A02G369600.1"/>
    <property type="gene ID" value="TraesCS2A02G369600"/>
</dbReference>
<evidence type="ECO:0008006" key="3">
    <source>
        <dbReference type="Google" id="ProtNLM"/>
    </source>
</evidence>
<evidence type="ECO:0000313" key="2">
    <source>
        <dbReference type="Proteomes" id="UP000019116"/>
    </source>
</evidence>
<dbReference type="Gramene" id="TraesRN2A0100878400.1">
    <property type="protein sequence ID" value="TraesRN2A0100878400.1"/>
    <property type="gene ID" value="TraesRN2A0100878400"/>
</dbReference>
<name>A0A3B6B164_WHEAT</name>
<dbReference type="AlphaFoldDB" id="A0A3B6B164"/>
<keyword evidence="2" id="KW-1185">Reference proteome</keyword>
<dbReference type="Gramene" id="TraesWEE_scaffold_051116_01G000300.1">
    <property type="protein sequence ID" value="TraesWEE_scaffold_051116_01G000300.1"/>
    <property type="gene ID" value="TraesWEE_scaffold_051116_01G000300"/>
</dbReference>
<protein>
    <recommendedName>
        <fullName evidence="3">Ubiquitin-like protease family profile domain-containing protein</fullName>
    </recommendedName>
</protein>
<dbReference type="Gramene" id="TraesCLE_scaffold_130401_01G000200.1">
    <property type="protein sequence ID" value="TraesCLE_scaffold_130401_01G000200.1"/>
    <property type="gene ID" value="TraesCLE_scaffold_130401_01G000200"/>
</dbReference>
<dbReference type="Gramene" id="TraesCS2A03G0900000.1">
    <property type="protein sequence ID" value="TraesCS2A03G0900000.1.CDS"/>
    <property type="gene ID" value="TraesCS2A03G0900000"/>
</dbReference>